<accession>A0A1Y5X2Z4</accession>
<evidence type="ECO:0000313" key="3">
    <source>
        <dbReference type="EMBL" id="SMC66842.1"/>
    </source>
</evidence>
<dbReference type="AlphaFoldDB" id="A0A1Y5X2Z4"/>
<sequence>MTERILVVRLDSDGDVLASGPAIRAAAAGRDGDPADVVLLCGPSGRQAAELLPHVQRVIEWSCPWIVASPPEVSSADIQALVHRLAGERFDVGLVLTSFHQSPLPTALLLRLAGVPEIAAISADYPGSLLDHRLRPGEDMDDDQPEPLRALQVAARAGFALPPGDDGALRVTSPPDPGDITGEEPYVVMHPGASVPARTWSPHRCASAVTALRQDGHRVVVTGSPSERELTSYVAGADGVDLGGRTPYPVLAGVLAHAEAVVVGNTGPAHLAASVGTPVVSLFAPVVPARRWAPFGVPVRLLGNQDAACAGSRATRCPIVGHPCLNSVTARDVVAAVNSLVREPRC</sequence>
<dbReference type="Proteomes" id="UP000192674">
    <property type="component" value="Unassembled WGS sequence"/>
</dbReference>
<gene>
    <name evidence="3" type="ORF">SAMN05661093_01358</name>
</gene>
<dbReference type="InterPro" id="IPR051199">
    <property type="entry name" value="LPS_LOS_Heptosyltrfase"/>
</dbReference>
<dbReference type="SUPFAM" id="SSF53756">
    <property type="entry name" value="UDP-Glycosyltransferase/glycogen phosphorylase"/>
    <property type="match status" value="1"/>
</dbReference>
<dbReference type="Pfam" id="PF01075">
    <property type="entry name" value="Glyco_transf_9"/>
    <property type="match status" value="1"/>
</dbReference>
<evidence type="ECO:0000256" key="2">
    <source>
        <dbReference type="ARBA" id="ARBA00022679"/>
    </source>
</evidence>
<dbReference type="Gene3D" id="3.40.50.2000">
    <property type="entry name" value="Glycogen Phosphorylase B"/>
    <property type="match status" value="2"/>
</dbReference>
<reference evidence="3 4" key="1">
    <citation type="submission" date="2017-04" db="EMBL/GenBank/DDBJ databases">
        <authorList>
            <person name="Afonso C.L."/>
            <person name="Miller P.J."/>
            <person name="Scott M.A."/>
            <person name="Spackman E."/>
            <person name="Goraichik I."/>
            <person name="Dimitrov K.M."/>
            <person name="Suarez D.L."/>
            <person name="Swayne D.E."/>
        </authorList>
    </citation>
    <scope>NUCLEOTIDE SEQUENCE [LARGE SCALE GENOMIC DNA]</scope>
    <source>
        <strain evidence="3 4">DSM 43828</strain>
    </source>
</reference>
<dbReference type="PANTHER" id="PTHR30160">
    <property type="entry name" value="TETRAACYLDISACCHARIDE 4'-KINASE-RELATED"/>
    <property type="match status" value="1"/>
</dbReference>
<dbReference type="EMBL" id="FWXV01000001">
    <property type="protein sequence ID" value="SMC66842.1"/>
    <property type="molecule type" value="Genomic_DNA"/>
</dbReference>
<protein>
    <submittedName>
        <fullName evidence="3">ADP-heptose:LPS heptosyltransferase</fullName>
    </submittedName>
</protein>
<proteinExistence type="predicted"/>
<evidence type="ECO:0000256" key="1">
    <source>
        <dbReference type="ARBA" id="ARBA00022676"/>
    </source>
</evidence>
<dbReference type="CDD" id="cd03789">
    <property type="entry name" value="GT9_LPS_heptosyltransferase"/>
    <property type="match status" value="1"/>
</dbReference>
<dbReference type="GO" id="GO:0009244">
    <property type="term" value="P:lipopolysaccharide core region biosynthetic process"/>
    <property type="evidence" value="ECO:0007669"/>
    <property type="project" value="TreeGrafter"/>
</dbReference>
<keyword evidence="4" id="KW-1185">Reference proteome</keyword>
<dbReference type="InterPro" id="IPR002201">
    <property type="entry name" value="Glyco_trans_9"/>
</dbReference>
<keyword evidence="2 3" id="KW-0808">Transferase</keyword>
<dbReference type="RefSeq" id="WP_084425100.1">
    <property type="nucleotide sequence ID" value="NZ_FWXV01000001.1"/>
</dbReference>
<keyword evidence="1" id="KW-0328">Glycosyltransferase</keyword>
<dbReference type="GO" id="GO:0005829">
    <property type="term" value="C:cytosol"/>
    <property type="evidence" value="ECO:0007669"/>
    <property type="project" value="TreeGrafter"/>
</dbReference>
<dbReference type="OrthoDB" id="9783989at2"/>
<organism evidence="3 4">
    <name type="scientific">Kibdelosporangium aridum</name>
    <dbReference type="NCBI Taxonomy" id="2030"/>
    <lineage>
        <taxon>Bacteria</taxon>
        <taxon>Bacillati</taxon>
        <taxon>Actinomycetota</taxon>
        <taxon>Actinomycetes</taxon>
        <taxon>Pseudonocardiales</taxon>
        <taxon>Pseudonocardiaceae</taxon>
        <taxon>Kibdelosporangium</taxon>
    </lineage>
</organism>
<dbReference type="PANTHER" id="PTHR30160:SF1">
    <property type="entry name" value="LIPOPOLYSACCHARIDE 1,2-N-ACETYLGLUCOSAMINETRANSFERASE-RELATED"/>
    <property type="match status" value="1"/>
</dbReference>
<evidence type="ECO:0000313" key="4">
    <source>
        <dbReference type="Proteomes" id="UP000192674"/>
    </source>
</evidence>
<dbReference type="GO" id="GO:0008713">
    <property type="term" value="F:ADP-heptose-lipopolysaccharide heptosyltransferase activity"/>
    <property type="evidence" value="ECO:0007669"/>
    <property type="project" value="TreeGrafter"/>
</dbReference>
<name>A0A1Y5X2Z4_KIBAR</name>